<dbReference type="InterPro" id="IPR001969">
    <property type="entry name" value="Aspartic_peptidase_AS"/>
</dbReference>
<gene>
    <name evidence="2" type="ORF">PACLA_8A001530</name>
</gene>
<dbReference type="PROSITE" id="PS00141">
    <property type="entry name" value="ASP_PROTEASE"/>
    <property type="match status" value="1"/>
</dbReference>
<accession>A0A7D9EEE4</accession>
<feature type="compositionally biased region" description="Polar residues" evidence="1">
    <location>
        <begin position="119"/>
        <end position="143"/>
    </location>
</feature>
<evidence type="ECO:0000256" key="1">
    <source>
        <dbReference type="SAM" id="MobiDB-lite"/>
    </source>
</evidence>
<name>A0A7D9EEE4_PARCT</name>
<dbReference type="OrthoDB" id="5976685at2759"/>
<evidence type="ECO:0000313" key="3">
    <source>
        <dbReference type="Proteomes" id="UP001152795"/>
    </source>
</evidence>
<organism evidence="2 3">
    <name type="scientific">Paramuricea clavata</name>
    <name type="common">Red gorgonian</name>
    <name type="synonym">Violescent sea-whip</name>
    <dbReference type="NCBI Taxonomy" id="317549"/>
    <lineage>
        <taxon>Eukaryota</taxon>
        <taxon>Metazoa</taxon>
        <taxon>Cnidaria</taxon>
        <taxon>Anthozoa</taxon>
        <taxon>Octocorallia</taxon>
        <taxon>Malacalcyonacea</taxon>
        <taxon>Plexauridae</taxon>
        <taxon>Paramuricea</taxon>
    </lineage>
</organism>
<dbReference type="EMBL" id="CACRXK020006131">
    <property type="protein sequence ID" value="CAB4008470.1"/>
    <property type="molecule type" value="Genomic_DNA"/>
</dbReference>
<protein>
    <submittedName>
        <fullName evidence="2">PREDICTED: uncharacterized protein LOC107330089</fullName>
    </submittedName>
</protein>
<comment type="caution">
    <text evidence="2">The sequence shown here is derived from an EMBL/GenBank/DDBJ whole genome shotgun (WGS) entry which is preliminary data.</text>
</comment>
<dbReference type="Proteomes" id="UP001152795">
    <property type="component" value="Unassembled WGS sequence"/>
</dbReference>
<feature type="non-terminal residue" evidence="2">
    <location>
        <position position="334"/>
    </location>
</feature>
<keyword evidence="3" id="KW-1185">Reference proteome</keyword>
<dbReference type="GO" id="GO:0004190">
    <property type="term" value="F:aspartic-type endopeptidase activity"/>
    <property type="evidence" value="ECO:0007669"/>
    <property type="project" value="InterPro"/>
</dbReference>
<dbReference type="PANTHER" id="PTHR47331:SF1">
    <property type="entry name" value="GAG-LIKE PROTEIN"/>
    <property type="match status" value="1"/>
</dbReference>
<evidence type="ECO:0000313" key="2">
    <source>
        <dbReference type="EMBL" id="CAB4008470.1"/>
    </source>
</evidence>
<sequence>MSSNLKIRDPSTQPRQRMHTTGAFFAGDQNGSNIRCVFCDAEHFSASCEKIKDPQARKNILKRQGRCFLCLRKGHRINQCTSNRRCRKCPGKHHQSICEFNSSRPPQDPSSQPPENKPGQASTTGAVVNESSNGTTTASVTRSQTRVLLQTARTYAYSNEGSEVLPVRVLIDTGSQRSYVTTGLQQKLGLKPIKKESLNLNTFGDAGFSKKDCDLNGDNHVTSNLILQQPSYSILNYEQPSNLTDSLARFWDSESIGIVDYTESDHQRKEFLKDIAFDKTEGKYQVDLPWKEEQTLQNSNFGLCVSRLHHLNSRLSKEGLLDQYDDIFKEQERT</sequence>
<feature type="region of interest" description="Disordered" evidence="1">
    <location>
        <begin position="100"/>
        <end position="143"/>
    </location>
</feature>
<feature type="compositionally biased region" description="Pro residues" evidence="1">
    <location>
        <begin position="106"/>
        <end position="116"/>
    </location>
</feature>
<proteinExistence type="predicted"/>
<dbReference type="GO" id="GO:0006508">
    <property type="term" value="P:proteolysis"/>
    <property type="evidence" value="ECO:0007669"/>
    <property type="project" value="InterPro"/>
</dbReference>
<dbReference type="PANTHER" id="PTHR47331">
    <property type="entry name" value="PHD-TYPE DOMAIN-CONTAINING PROTEIN"/>
    <property type="match status" value="1"/>
</dbReference>
<reference evidence="2" key="1">
    <citation type="submission" date="2020-04" db="EMBL/GenBank/DDBJ databases">
        <authorList>
            <person name="Alioto T."/>
            <person name="Alioto T."/>
            <person name="Gomez Garrido J."/>
        </authorList>
    </citation>
    <scope>NUCLEOTIDE SEQUENCE</scope>
    <source>
        <strain evidence="2">A484AB</strain>
    </source>
</reference>
<dbReference type="AlphaFoldDB" id="A0A7D9EEE4"/>